<keyword evidence="7" id="KW-1185">Reference proteome</keyword>
<dbReference type="EMBL" id="NEDP02004284">
    <property type="protein sequence ID" value="OWF46084.1"/>
    <property type="molecule type" value="Genomic_DNA"/>
</dbReference>
<feature type="transmembrane region" description="Helical" evidence="5">
    <location>
        <begin position="427"/>
        <end position="447"/>
    </location>
</feature>
<feature type="transmembrane region" description="Helical" evidence="5">
    <location>
        <begin position="235"/>
        <end position="256"/>
    </location>
</feature>
<evidence type="ECO:0000313" key="6">
    <source>
        <dbReference type="EMBL" id="OWF46084.1"/>
    </source>
</evidence>
<protein>
    <submittedName>
        <fullName evidence="6">Proton-coupled folate transporter</fullName>
    </submittedName>
</protein>
<name>A0A210QBH3_MIZYE</name>
<comment type="caution">
    <text evidence="6">The sequence shown here is derived from an EMBL/GenBank/DDBJ whole genome shotgun (WGS) entry which is preliminary data.</text>
</comment>
<evidence type="ECO:0000256" key="1">
    <source>
        <dbReference type="ARBA" id="ARBA00004141"/>
    </source>
</evidence>
<dbReference type="PANTHER" id="PTHR23507:SF1">
    <property type="entry name" value="FI18259P1-RELATED"/>
    <property type="match status" value="1"/>
</dbReference>
<dbReference type="InterPro" id="IPR011701">
    <property type="entry name" value="MFS"/>
</dbReference>
<keyword evidence="3 5" id="KW-1133">Transmembrane helix</keyword>
<sequence length="538" mass="59037">MDINENSALLLGSRKGIIQDERKKNEDTHTAISTYDVIIRNVNIILVALAVTLGSVSKAQYIYKWVSLNTILPDIILGSNATSSGNTPQQCAKNSSSDAENEYQRLAARFSLYFTLTEKGIALPVLAFFGIYSDLIGRKPLMIAGILVEAIKYGLISFLIYKDFHINYLFISYAICGLGGTFFSFHLGTFAAIADTTARGKQRSFSIALLDAVMGLSALVGQITAGYVINITGFVYINIIVGGLFIMTFLSVIFLYKETRQNRQGANSLKPRMSWNMCDAIKRITGFYTHKEQRRNMPLPIFVTTAVVFVCVYSVATCRGDIEILYSLNFPFCWSSVMIGYYRAVKDFVQLAVGVMIIKVLHVFTTDETICIIGCISGLASYVMMAFASNDWMLYLATALGVMCIVPLPMIRGIFSKSVLPDKQGALFANIYIFEILCSLGGSTIFNNVYAETQSIMKGLVFLVMAGFYLLSVILLIICSCMTSTLGSTPLFIQGDTGPSMNSRGSDTPCPDTVDLMNSKAPVITNNDGSNTEEVDSV</sequence>
<feature type="transmembrane region" description="Helical" evidence="5">
    <location>
        <begin position="394"/>
        <end position="415"/>
    </location>
</feature>
<reference evidence="6 7" key="1">
    <citation type="journal article" date="2017" name="Nat. Ecol. Evol.">
        <title>Scallop genome provides insights into evolution of bilaterian karyotype and development.</title>
        <authorList>
            <person name="Wang S."/>
            <person name="Zhang J."/>
            <person name="Jiao W."/>
            <person name="Li J."/>
            <person name="Xun X."/>
            <person name="Sun Y."/>
            <person name="Guo X."/>
            <person name="Huan P."/>
            <person name="Dong B."/>
            <person name="Zhang L."/>
            <person name="Hu X."/>
            <person name="Sun X."/>
            <person name="Wang J."/>
            <person name="Zhao C."/>
            <person name="Wang Y."/>
            <person name="Wang D."/>
            <person name="Huang X."/>
            <person name="Wang R."/>
            <person name="Lv J."/>
            <person name="Li Y."/>
            <person name="Zhang Z."/>
            <person name="Liu B."/>
            <person name="Lu W."/>
            <person name="Hui Y."/>
            <person name="Liang J."/>
            <person name="Zhou Z."/>
            <person name="Hou R."/>
            <person name="Li X."/>
            <person name="Liu Y."/>
            <person name="Li H."/>
            <person name="Ning X."/>
            <person name="Lin Y."/>
            <person name="Zhao L."/>
            <person name="Xing Q."/>
            <person name="Dou J."/>
            <person name="Li Y."/>
            <person name="Mao J."/>
            <person name="Guo H."/>
            <person name="Dou H."/>
            <person name="Li T."/>
            <person name="Mu C."/>
            <person name="Jiang W."/>
            <person name="Fu Q."/>
            <person name="Fu X."/>
            <person name="Miao Y."/>
            <person name="Liu J."/>
            <person name="Yu Q."/>
            <person name="Li R."/>
            <person name="Liao H."/>
            <person name="Li X."/>
            <person name="Kong Y."/>
            <person name="Jiang Z."/>
            <person name="Chourrout D."/>
            <person name="Li R."/>
            <person name="Bao Z."/>
        </authorList>
    </citation>
    <scope>NUCLEOTIDE SEQUENCE [LARGE SCALE GENOMIC DNA]</scope>
    <source>
        <strain evidence="6 7">PY_sf001</strain>
    </source>
</reference>
<dbReference type="GO" id="GO:0022857">
    <property type="term" value="F:transmembrane transporter activity"/>
    <property type="evidence" value="ECO:0007669"/>
    <property type="project" value="InterPro"/>
</dbReference>
<organism evidence="6 7">
    <name type="scientific">Mizuhopecten yessoensis</name>
    <name type="common">Japanese scallop</name>
    <name type="synonym">Patinopecten yessoensis</name>
    <dbReference type="NCBI Taxonomy" id="6573"/>
    <lineage>
        <taxon>Eukaryota</taxon>
        <taxon>Metazoa</taxon>
        <taxon>Spiralia</taxon>
        <taxon>Lophotrochozoa</taxon>
        <taxon>Mollusca</taxon>
        <taxon>Bivalvia</taxon>
        <taxon>Autobranchia</taxon>
        <taxon>Pteriomorphia</taxon>
        <taxon>Pectinida</taxon>
        <taxon>Pectinoidea</taxon>
        <taxon>Pectinidae</taxon>
        <taxon>Mizuhopecten</taxon>
    </lineage>
</organism>
<proteinExistence type="predicted"/>
<feature type="transmembrane region" description="Helical" evidence="5">
    <location>
        <begin position="110"/>
        <end position="129"/>
    </location>
</feature>
<dbReference type="OrthoDB" id="419734at2759"/>
<dbReference type="GO" id="GO:0016020">
    <property type="term" value="C:membrane"/>
    <property type="evidence" value="ECO:0007669"/>
    <property type="project" value="UniProtKB-SubCell"/>
</dbReference>
<keyword evidence="4 5" id="KW-0472">Membrane</keyword>
<evidence type="ECO:0000256" key="5">
    <source>
        <dbReference type="SAM" id="Phobius"/>
    </source>
</evidence>
<evidence type="ECO:0000256" key="4">
    <source>
        <dbReference type="ARBA" id="ARBA00023136"/>
    </source>
</evidence>
<dbReference type="Proteomes" id="UP000242188">
    <property type="component" value="Unassembled WGS sequence"/>
</dbReference>
<evidence type="ECO:0000256" key="3">
    <source>
        <dbReference type="ARBA" id="ARBA00022989"/>
    </source>
</evidence>
<feature type="transmembrane region" description="Helical" evidence="5">
    <location>
        <begin position="205"/>
        <end position="229"/>
    </location>
</feature>
<dbReference type="Gene3D" id="1.20.1250.20">
    <property type="entry name" value="MFS general substrate transporter like domains"/>
    <property type="match status" value="1"/>
</dbReference>
<accession>A0A210QBH3</accession>
<evidence type="ECO:0000256" key="2">
    <source>
        <dbReference type="ARBA" id="ARBA00022692"/>
    </source>
</evidence>
<feature type="transmembrane region" description="Helical" evidence="5">
    <location>
        <begin position="42"/>
        <end position="63"/>
    </location>
</feature>
<evidence type="ECO:0000313" key="7">
    <source>
        <dbReference type="Proteomes" id="UP000242188"/>
    </source>
</evidence>
<feature type="transmembrane region" description="Helical" evidence="5">
    <location>
        <begin position="297"/>
        <end position="316"/>
    </location>
</feature>
<comment type="subcellular location">
    <subcellularLocation>
        <location evidence="1">Membrane</location>
        <topology evidence="1">Multi-pass membrane protein</topology>
    </subcellularLocation>
</comment>
<dbReference type="InterPro" id="IPR036259">
    <property type="entry name" value="MFS_trans_sf"/>
</dbReference>
<keyword evidence="2 5" id="KW-0812">Transmembrane</keyword>
<dbReference type="Pfam" id="PF07690">
    <property type="entry name" value="MFS_1"/>
    <property type="match status" value="1"/>
</dbReference>
<dbReference type="PANTHER" id="PTHR23507">
    <property type="entry name" value="ZGC:174356"/>
    <property type="match status" value="1"/>
</dbReference>
<gene>
    <name evidence="6" type="ORF">KP79_PYT01466</name>
</gene>
<feature type="transmembrane region" description="Helical" evidence="5">
    <location>
        <begin position="459"/>
        <end position="478"/>
    </location>
</feature>
<dbReference type="SUPFAM" id="SSF103473">
    <property type="entry name" value="MFS general substrate transporter"/>
    <property type="match status" value="1"/>
</dbReference>
<feature type="transmembrane region" description="Helical" evidence="5">
    <location>
        <begin position="141"/>
        <end position="161"/>
    </location>
</feature>
<feature type="transmembrane region" description="Helical" evidence="5">
    <location>
        <begin position="322"/>
        <end position="341"/>
    </location>
</feature>
<feature type="transmembrane region" description="Helical" evidence="5">
    <location>
        <begin position="167"/>
        <end position="193"/>
    </location>
</feature>
<feature type="transmembrane region" description="Helical" evidence="5">
    <location>
        <begin position="370"/>
        <end position="387"/>
    </location>
</feature>
<dbReference type="AlphaFoldDB" id="A0A210QBH3"/>